<dbReference type="InterPro" id="IPR043502">
    <property type="entry name" value="DNA/RNA_pol_sf"/>
</dbReference>
<dbReference type="SUPFAM" id="SSF56672">
    <property type="entry name" value="DNA/RNA polymerases"/>
    <property type="match status" value="1"/>
</dbReference>
<evidence type="ECO:0000313" key="3">
    <source>
        <dbReference type="Proteomes" id="UP000178179"/>
    </source>
</evidence>
<dbReference type="CDD" id="cd01651">
    <property type="entry name" value="RT_G2_intron"/>
    <property type="match status" value="1"/>
</dbReference>
<dbReference type="EMBL" id="MHIS01000013">
    <property type="protein sequence ID" value="OGY56543.1"/>
    <property type="molecule type" value="Genomic_DNA"/>
</dbReference>
<evidence type="ECO:0000259" key="1">
    <source>
        <dbReference type="PROSITE" id="PS50878"/>
    </source>
</evidence>
<dbReference type="PANTHER" id="PTHR34047">
    <property type="entry name" value="NUCLEAR INTRON MATURASE 1, MITOCHONDRIAL-RELATED"/>
    <property type="match status" value="1"/>
</dbReference>
<feature type="domain" description="Reverse transcriptase" evidence="1">
    <location>
        <begin position="53"/>
        <end position="271"/>
    </location>
</feature>
<name>A0A1G1YVY0_9BACT</name>
<comment type="caution">
    <text evidence="2">The sequence shown here is derived from an EMBL/GenBank/DDBJ whole genome shotgun (WGS) entry which is preliminary data.</text>
</comment>
<dbReference type="PROSITE" id="PS50878">
    <property type="entry name" value="RT_POL"/>
    <property type="match status" value="1"/>
</dbReference>
<dbReference type="Proteomes" id="UP000178179">
    <property type="component" value="Unassembled WGS sequence"/>
</dbReference>
<accession>A0A1G1YVY0</accession>
<evidence type="ECO:0000313" key="2">
    <source>
        <dbReference type="EMBL" id="OGY56543.1"/>
    </source>
</evidence>
<dbReference type="InterPro" id="IPR000477">
    <property type="entry name" value="RT_dom"/>
</dbReference>
<gene>
    <name evidence="2" type="ORF">A2119_01350</name>
</gene>
<dbReference type="InterPro" id="IPR043128">
    <property type="entry name" value="Rev_trsase/Diguanyl_cyclase"/>
</dbReference>
<proteinExistence type="predicted"/>
<dbReference type="Gene3D" id="3.30.70.270">
    <property type="match status" value="1"/>
</dbReference>
<organism evidence="2 3">
    <name type="scientific">Candidatus Colwellbacteria bacterium GWA2_46_10</name>
    <dbReference type="NCBI Taxonomy" id="1797684"/>
    <lineage>
        <taxon>Bacteria</taxon>
        <taxon>Candidatus Colwelliibacteriota</taxon>
    </lineage>
</organism>
<dbReference type="InterPro" id="IPR051083">
    <property type="entry name" value="GrpII_Intron_Splice-Mob/Def"/>
</dbReference>
<sequence>MTHSFQDIVSTESLLYAWPEFLRGKRTRRDVQYFQFYLTDNIFVLRDDLADKTYRHGQYNTFHITDPKPRVIHKAPVRDRLVHHALYKILYPFFDKTFIANSYSCRESRGTHKAIGKFNQLARKVGENHAHTCWVLKCDIKQFFANINHQILLRILGEYIPDKDIMWLCKEIISSFHSSKPGVGLPLGNLTSQLFVNIYMNKFDQFVKHEMKTKYYIRYADDFVVMSRDKSYLLAQIFKIREFLKTELQLTAHKISIRTVASGVDFLGWVHFPDYRVLRTATKRRMFRNISNSNGDEVIIQSYLGLLSHGNTHKLQGEILELVNIYHSKRVAGAV</sequence>
<protein>
    <recommendedName>
        <fullName evidence="1">Reverse transcriptase domain-containing protein</fullName>
    </recommendedName>
</protein>
<reference evidence="2 3" key="1">
    <citation type="journal article" date="2016" name="Nat. Commun.">
        <title>Thousands of microbial genomes shed light on interconnected biogeochemical processes in an aquifer system.</title>
        <authorList>
            <person name="Anantharaman K."/>
            <person name="Brown C.T."/>
            <person name="Hug L.A."/>
            <person name="Sharon I."/>
            <person name="Castelle C.J."/>
            <person name="Probst A.J."/>
            <person name="Thomas B.C."/>
            <person name="Singh A."/>
            <person name="Wilkins M.J."/>
            <person name="Karaoz U."/>
            <person name="Brodie E.L."/>
            <person name="Williams K.H."/>
            <person name="Hubbard S.S."/>
            <person name="Banfield J.F."/>
        </authorList>
    </citation>
    <scope>NUCLEOTIDE SEQUENCE [LARGE SCALE GENOMIC DNA]</scope>
</reference>
<dbReference type="Pfam" id="PF00078">
    <property type="entry name" value="RVT_1"/>
    <property type="match status" value="1"/>
</dbReference>
<dbReference type="AlphaFoldDB" id="A0A1G1YVY0"/>
<dbReference type="PANTHER" id="PTHR34047:SF8">
    <property type="entry name" value="PROTEIN YKFC"/>
    <property type="match status" value="1"/>
</dbReference>